<evidence type="ECO:0000313" key="2">
    <source>
        <dbReference type="EMBL" id="PPR01636.1"/>
    </source>
</evidence>
<dbReference type="Pfam" id="PF14441">
    <property type="entry name" value="OTT_1508_deam"/>
    <property type="match status" value="1"/>
</dbReference>
<proteinExistence type="predicted"/>
<protein>
    <submittedName>
        <fullName evidence="2">Uncharacterized protein</fullName>
    </submittedName>
</protein>
<gene>
    <name evidence="2" type="ORF">CVT26_013120</name>
</gene>
<dbReference type="InParanoid" id="A0A409YF51"/>
<dbReference type="OrthoDB" id="3061617at2759"/>
<dbReference type="STRING" id="231916.A0A409YF51"/>
<feature type="compositionally biased region" description="Polar residues" evidence="1">
    <location>
        <begin position="493"/>
        <end position="507"/>
    </location>
</feature>
<feature type="compositionally biased region" description="Polar residues" evidence="1">
    <location>
        <begin position="459"/>
        <end position="468"/>
    </location>
</feature>
<feature type="region of interest" description="Disordered" evidence="1">
    <location>
        <begin position="458"/>
        <end position="534"/>
    </location>
</feature>
<evidence type="ECO:0000256" key="1">
    <source>
        <dbReference type="SAM" id="MobiDB-lite"/>
    </source>
</evidence>
<dbReference type="EMBL" id="NHYE01000919">
    <property type="protein sequence ID" value="PPR01636.1"/>
    <property type="molecule type" value="Genomic_DNA"/>
</dbReference>
<dbReference type="InterPro" id="IPR027796">
    <property type="entry name" value="OTT_1508_deam-like"/>
</dbReference>
<comment type="caution">
    <text evidence="2">The sequence shown here is derived from an EMBL/GenBank/DDBJ whole genome shotgun (WGS) entry which is preliminary data.</text>
</comment>
<dbReference type="AlphaFoldDB" id="A0A409YF51"/>
<evidence type="ECO:0000313" key="3">
    <source>
        <dbReference type="Proteomes" id="UP000284706"/>
    </source>
</evidence>
<reference evidence="2 3" key="1">
    <citation type="journal article" date="2018" name="Evol. Lett.">
        <title>Horizontal gene cluster transfer increased hallucinogenic mushroom diversity.</title>
        <authorList>
            <person name="Reynolds H.T."/>
            <person name="Vijayakumar V."/>
            <person name="Gluck-Thaler E."/>
            <person name="Korotkin H.B."/>
            <person name="Matheny P.B."/>
            <person name="Slot J.C."/>
        </authorList>
    </citation>
    <scope>NUCLEOTIDE SEQUENCE [LARGE SCALE GENOMIC DNA]</scope>
    <source>
        <strain evidence="2 3">SRW20</strain>
    </source>
</reference>
<keyword evidence="3" id="KW-1185">Reference proteome</keyword>
<name>A0A409YF51_9AGAR</name>
<organism evidence="2 3">
    <name type="scientific">Gymnopilus dilepis</name>
    <dbReference type="NCBI Taxonomy" id="231916"/>
    <lineage>
        <taxon>Eukaryota</taxon>
        <taxon>Fungi</taxon>
        <taxon>Dikarya</taxon>
        <taxon>Basidiomycota</taxon>
        <taxon>Agaricomycotina</taxon>
        <taxon>Agaricomycetes</taxon>
        <taxon>Agaricomycetidae</taxon>
        <taxon>Agaricales</taxon>
        <taxon>Agaricineae</taxon>
        <taxon>Hymenogastraceae</taxon>
        <taxon>Gymnopilus</taxon>
    </lineage>
</organism>
<sequence>MPGASKRIQKFLEDASIIGHVVAVAIESLGLDENHFETKSARGVHTLDEKKLTYERWVPAVLDDLARLAVQNPTGDVISTGFELYEDENQQPCLNLLICGNRTESISSMTVEHLLDVWSTLSDLSTVVEEDIQEKAFALAVKIHAYSRHKNAARLRKNYDRLPQALKVFSSKKSSVSSTRSTEQTSSLHDDIAILAQELKACSTDLALFCTNQLSDERWINTVRRMKIFYDKVTSILASTNSITRLEKLAEEMNVKDHWVLQRILEKSSSIQRTITQLTNFARSEISGQLFSRKFAVVPLDAGMFAQRVKTSRPNTKEWREIAQHLGIDGSMLTDDFVESLSRRFVPKKFTVHCEVTMDLRLRQIASEGRSRVEPYIGVSKLSCLLCHAWLDRDRISSSNNPSLSAFKTKGSHSKAYLGWKCPLHATPRSGRLRFLEDLRVLLGERLVNDTSFKYRRPYSTSDSTVSSPPAIRDERETDQIPEETLVNRLEAEQQSSSNASRTQSDKCSAPRRLQREPENNQDGFILARRGKHK</sequence>
<dbReference type="Proteomes" id="UP000284706">
    <property type="component" value="Unassembled WGS sequence"/>
</dbReference>
<accession>A0A409YF51</accession>